<feature type="non-terminal residue" evidence="1">
    <location>
        <position position="91"/>
    </location>
</feature>
<feature type="non-terminal residue" evidence="1">
    <location>
        <position position="1"/>
    </location>
</feature>
<gene>
    <name evidence="1" type="ORF">BaRGS_00013531</name>
</gene>
<evidence type="ECO:0000313" key="2">
    <source>
        <dbReference type="Proteomes" id="UP001519460"/>
    </source>
</evidence>
<dbReference type="AlphaFoldDB" id="A0ABD0L7L8"/>
<proteinExistence type="predicted"/>
<dbReference type="EMBL" id="JACVVK020000076">
    <property type="protein sequence ID" value="KAK7495349.1"/>
    <property type="molecule type" value="Genomic_DNA"/>
</dbReference>
<keyword evidence="2" id="KW-1185">Reference proteome</keyword>
<comment type="caution">
    <text evidence="1">The sequence shown here is derived from an EMBL/GenBank/DDBJ whole genome shotgun (WGS) entry which is preliminary data.</text>
</comment>
<protein>
    <submittedName>
        <fullName evidence="1">Uncharacterized protein</fullName>
    </submittedName>
</protein>
<organism evidence="1 2">
    <name type="scientific">Batillaria attramentaria</name>
    <dbReference type="NCBI Taxonomy" id="370345"/>
    <lineage>
        <taxon>Eukaryota</taxon>
        <taxon>Metazoa</taxon>
        <taxon>Spiralia</taxon>
        <taxon>Lophotrochozoa</taxon>
        <taxon>Mollusca</taxon>
        <taxon>Gastropoda</taxon>
        <taxon>Caenogastropoda</taxon>
        <taxon>Sorbeoconcha</taxon>
        <taxon>Cerithioidea</taxon>
        <taxon>Batillariidae</taxon>
        <taxon>Batillaria</taxon>
    </lineage>
</organism>
<name>A0ABD0L7L8_9CAEN</name>
<sequence length="91" mass="9990">SNDYALSQTPSSWRIGPLGLLSPKSRVRSPVSALSLHCFVSLMDRRPGKETSHPGYRFHLSGTPTNAKPYAGLGWNFAEGKFLVSRVSTQE</sequence>
<reference evidence="1 2" key="1">
    <citation type="journal article" date="2023" name="Sci. Data">
        <title>Genome assembly of the Korean intertidal mud-creeper Batillaria attramentaria.</title>
        <authorList>
            <person name="Patra A.K."/>
            <person name="Ho P.T."/>
            <person name="Jun S."/>
            <person name="Lee S.J."/>
            <person name="Kim Y."/>
            <person name="Won Y.J."/>
        </authorList>
    </citation>
    <scope>NUCLEOTIDE SEQUENCE [LARGE SCALE GENOMIC DNA]</scope>
    <source>
        <strain evidence="1">Wonlab-2016</strain>
    </source>
</reference>
<accession>A0ABD0L7L8</accession>
<evidence type="ECO:0000313" key="1">
    <source>
        <dbReference type="EMBL" id="KAK7495349.1"/>
    </source>
</evidence>
<dbReference type="Proteomes" id="UP001519460">
    <property type="component" value="Unassembled WGS sequence"/>
</dbReference>